<dbReference type="Proteomes" id="UP001157502">
    <property type="component" value="Chromosome 30"/>
</dbReference>
<accession>A0ACC2FD21</accession>
<evidence type="ECO:0000313" key="2">
    <source>
        <dbReference type="Proteomes" id="UP001157502"/>
    </source>
</evidence>
<comment type="caution">
    <text evidence="1">The sequence shown here is derived from an EMBL/GenBank/DDBJ whole genome shotgun (WGS) entry which is preliminary data.</text>
</comment>
<dbReference type="EMBL" id="CM055757">
    <property type="protein sequence ID" value="KAJ7989165.1"/>
    <property type="molecule type" value="Genomic_DNA"/>
</dbReference>
<keyword evidence="2" id="KW-1185">Reference proteome</keyword>
<proteinExistence type="predicted"/>
<gene>
    <name evidence="1" type="ORF">DPEC_G00316680</name>
</gene>
<sequence length="66" mass="6858">MAASMDPLSECSSGRCAGDHNVPVNYKGQQASARTASRGLVGPLELRVTVKTLAVRLLSGSTESPQ</sequence>
<name>A0ACC2FD21_DALPE</name>
<evidence type="ECO:0000313" key="1">
    <source>
        <dbReference type="EMBL" id="KAJ7989165.1"/>
    </source>
</evidence>
<organism evidence="1 2">
    <name type="scientific">Dallia pectoralis</name>
    <name type="common">Alaska blackfish</name>
    <dbReference type="NCBI Taxonomy" id="75939"/>
    <lineage>
        <taxon>Eukaryota</taxon>
        <taxon>Metazoa</taxon>
        <taxon>Chordata</taxon>
        <taxon>Craniata</taxon>
        <taxon>Vertebrata</taxon>
        <taxon>Euteleostomi</taxon>
        <taxon>Actinopterygii</taxon>
        <taxon>Neopterygii</taxon>
        <taxon>Teleostei</taxon>
        <taxon>Protacanthopterygii</taxon>
        <taxon>Esociformes</taxon>
        <taxon>Umbridae</taxon>
        <taxon>Dallia</taxon>
    </lineage>
</organism>
<protein>
    <submittedName>
        <fullName evidence="1">Uncharacterized protein</fullName>
    </submittedName>
</protein>
<reference evidence="1" key="1">
    <citation type="submission" date="2021-05" db="EMBL/GenBank/DDBJ databases">
        <authorList>
            <person name="Pan Q."/>
            <person name="Jouanno E."/>
            <person name="Zahm M."/>
            <person name="Klopp C."/>
            <person name="Cabau C."/>
            <person name="Louis A."/>
            <person name="Berthelot C."/>
            <person name="Parey E."/>
            <person name="Roest Crollius H."/>
            <person name="Montfort J."/>
            <person name="Robinson-Rechavi M."/>
            <person name="Bouchez O."/>
            <person name="Lampietro C."/>
            <person name="Lopez Roques C."/>
            <person name="Donnadieu C."/>
            <person name="Postlethwait J."/>
            <person name="Bobe J."/>
            <person name="Dillon D."/>
            <person name="Chandos A."/>
            <person name="von Hippel F."/>
            <person name="Guiguen Y."/>
        </authorList>
    </citation>
    <scope>NUCLEOTIDE SEQUENCE</scope>
    <source>
        <strain evidence="1">YG-Jan2019</strain>
    </source>
</reference>